<organism evidence="2 3">
    <name type="scientific">Neptunomonas marina</name>
    <dbReference type="NCBI Taxonomy" id="1815562"/>
    <lineage>
        <taxon>Bacteria</taxon>
        <taxon>Pseudomonadati</taxon>
        <taxon>Pseudomonadota</taxon>
        <taxon>Gammaproteobacteria</taxon>
        <taxon>Oceanospirillales</taxon>
        <taxon>Oceanospirillaceae</taxon>
        <taxon>Neptunomonas</taxon>
    </lineage>
</organism>
<evidence type="ECO:0000259" key="1">
    <source>
        <dbReference type="Pfam" id="PF06094"/>
    </source>
</evidence>
<dbReference type="Gene3D" id="3.10.490.10">
    <property type="entry name" value="Gamma-glutamyl cyclotransferase-like"/>
    <property type="match status" value="1"/>
</dbReference>
<keyword evidence="3" id="KW-1185">Reference proteome</keyword>
<dbReference type="SUPFAM" id="SSF110857">
    <property type="entry name" value="Gamma-glutamyl cyclotransferase-like"/>
    <property type="match status" value="1"/>
</dbReference>
<gene>
    <name evidence="2" type="ORF">EOE65_06380</name>
</gene>
<sequence>MSRHFIFGYGSLINGISRSATGETGQSWPARVAGYERHWSVMSDEFGMSSVAVVPKASAHCNGVIVEVAESELPAFDHREQGYQRSAVPLSRLTSLSEAPLPQGHIWIYHTDVITAPCPQNPIVLSYADVILAGCHEISAAFAQEFLNHTQGWHFPTLNDRAQPRYPRVQRQIATPVINQLIDGVVNLTSEELKKGY</sequence>
<dbReference type="InterPro" id="IPR013024">
    <property type="entry name" value="GGCT-like"/>
</dbReference>
<dbReference type="RefSeq" id="WP_127693458.1">
    <property type="nucleotide sequence ID" value="NZ_SACQ01000002.1"/>
</dbReference>
<dbReference type="InterPro" id="IPR009288">
    <property type="entry name" value="AIG2-like_dom"/>
</dbReference>
<dbReference type="GO" id="GO:0016740">
    <property type="term" value="F:transferase activity"/>
    <property type="evidence" value="ECO:0007669"/>
    <property type="project" value="UniProtKB-KW"/>
</dbReference>
<reference evidence="2 3" key="1">
    <citation type="submission" date="2019-01" db="EMBL/GenBank/DDBJ databases">
        <authorList>
            <person name="Chen W.-M."/>
        </authorList>
    </citation>
    <scope>NUCLEOTIDE SEQUENCE [LARGE SCALE GENOMIC DNA]</scope>
    <source>
        <strain evidence="2 3">HPM-16</strain>
    </source>
</reference>
<dbReference type="InterPro" id="IPR036568">
    <property type="entry name" value="GGCT-like_sf"/>
</dbReference>
<name>A0A437QB18_9GAMM</name>
<dbReference type="AlphaFoldDB" id="A0A437QB18"/>
<comment type="caution">
    <text evidence="2">The sequence shown here is derived from an EMBL/GenBank/DDBJ whole genome shotgun (WGS) entry which is preliminary data.</text>
</comment>
<proteinExistence type="predicted"/>
<dbReference type="Proteomes" id="UP000282818">
    <property type="component" value="Unassembled WGS sequence"/>
</dbReference>
<protein>
    <submittedName>
        <fullName evidence="2">Gamma-glutamylcyclotransferase</fullName>
    </submittedName>
</protein>
<evidence type="ECO:0000313" key="3">
    <source>
        <dbReference type="Proteomes" id="UP000282818"/>
    </source>
</evidence>
<feature type="domain" description="Gamma-glutamylcyclotransferase AIG2-like" evidence="1">
    <location>
        <begin position="6"/>
        <end position="111"/>
    </location>
</feature>
<dbReference type="Pfam" id="PF06094">
    <property type="entry name" value="GGACT"/>
    <property type="match status" value="1"/>
</dbReference>
<dbReference type="CDD" id="cd06661">
    <property type="entry name" value="GGCT_like"/>
    <property type="match status" value="1"/>
</dbReference>
<dbReference type="EMBL" id="SACQ01000002">
    <property type="protein sequence ID" value="RVU31599.1"/>
    <property type="molecule type" value="Genomic_DNA"/>
</dbReference>
<accession>A0A437QB18</accession>
<evidence type="ECO:0000313" key="2">
    <source>
        <dbReference type="EMBL" id="RVU31599.1"/>
    </source>
</evidence>
<keyword evidence="2" id="KW-0808">Transferase</keyword>